<evidence type="ECO:0000313" key="3">
    <source>
        <dbReference type="Proteomes" id="UP000053246"/>
    </source>
</evidence>
<keyword evidence="1" id="KW-0472">Membrane</keyword>
<dbReference type="Proteomes" id="UP000053246">
    <property type="component" value="Unassembled WGS sequence"/>
</dbReference>
<organism evidence="2 3">
    <name type="scientific">Micromonospora maris</name>
    <dbReference type="NCBI Taxonomy" id="1003110"/>
    <lineage>
        <taxon>Bacteria</taxon>
        <taxon>Bacillati</taxon>
        <taxon>Actinomycetota</taxon>
        <taxon>Actinomycetes</taxon>
        <taxon>Micromonosporales</taxon>
        <taxon>Micromonosporaceae</taxon>
        <taxon>Micromonospora</taxon>
    </lineage>
</organism>
<accession>A0A9X0LEP1</accession>
<keyword evidence="1" id="KW-1133">Transmembrane helix</keyword>
<dbReference type="AlphaFoldDB" id="A0A9X0LEP1"/>
<name>A0A9X0LEP1_9ACTN</name>
<feature type="transmembrane region" description="Helical" evidence="1">
    <location>
        <begin position="39"/>
        <end position="58"/>
    </location>
</feature>
<dbReference type="EMBL" id="LMWI01000001">
    <property type="protein sequence ID" value="KUJ47689.1"/>
    <property type="molecule type" value="Genomic_DNA"/>
</dbReference>
<comment type="caution">
    <text evidence="2">The sequence shown here is derived from an EMBL/GenBank/DDBJ whole genome shotgun (WGS) entry which is preliminary data.</text>
</comment>
<reference evidence="2 3" key="1">
    <citation type="submission" date="2015-10" db="EMBL/GenBank/DDBJ databases">
        <authorList>
            <person name="Ju K.-S."/>
            <person name="Doroghazi J.R."/>
            <person name="Metcalf W.W."/>
        </authorList>
    </citation>
    <scope>NUCLEOTIDE SEQUENCE [LARGE SCALE GENOMIC DNA]</scope>
    <source>
        <strain evidence="2 3">NRRL B-24793</strain>
    </source>
</reference>
<proteinExistence type="predicted"/>
<evidence type="ECO:0000256" key="1">
    <source>
        <dbReference type="SAM" id="Phobius"/>
    </source>
</evidence>
<protein>
    <submittedName>
        <fullName evidence="2">Uncharacterized protein</fullName>
    </submittedName>
</protein>
<gene>
    <name evidence="2" type="ORF">ADL17_00725</name>
</gene>
<dbReference type="RefSeq" id="WP_043719224.1">
    <property type="nucleotide sequence ID" value="NZ_LMWI01000001.1"/>
</dbReference>
<keyword evidence="3" id="KW-1185">Reference proteome</keyword>
<keyword evidence="1" id="KW-0812">Transmembrane</keyword>
<evidence type="ECO:0000313" key="2">
    <source>
        <dbReference type="EMBL" id="KUJ47689.1"/>
    </source>
</evidence>
<sequence>MPGSRSAVLRRRFWHPYTGMGLVVGLGVIVAAAGLRYDGWWPTALLVAGLALTAGFATSGST</sequence>
<feature type="transmembrane region" description="Helical" evidence="1">
    <location>
        <begin position="12"/>
        <end position="33"/>
    </location>
</feature>